<sequence>MELLEKETFYYRFNNQLIEPIHCAFFKEEVYQGYNSHQEAVLAFLMYSNRACSILTPKFVPGLKEKLDQVPKVEVTLSPEVEARIEAGVNAQIEAEIAKKRRNGRSVDLTRYEELKQELKKVRKRHRKRREESYKEFPQLYELTVDAKLIYTEENVFDSYKFFPIRINLQMMQAVELSSKTFFSENGEYELAFRSYLQVHRTKENFWRANEILFPVKDDLIIYQWNTDFTNFYNGGREDDGAYLWSIYDRKKQQFTVIDIELIIP</sequence>
<name>A0A1V8YA98_9ENTE</name>
<protein>
    <submittedName>
        <fullName evidence="2">Uncharacterized protein</fullName>
    </submittedName>
</protein>
<evidence type="ECO:0000313" key="2">
    <source>
        <dbReference type="EMBL" id="OQO69551.1"/>
    </source>
</evidence>
<dbReference type="OrthoDB" id="2194984at2"/>
<reference evidence="2 3" key="1">
    <citation type="journal article" date="2017" name="BMC Microbiol.">
        <title>Comparative genomics of Enterococcus spp. isolated from bovine feces.</title>
        <authorList>
            <person name="Beukers A.G."/>
            <person name="Zaheer R."/>
            <person name="Goji N."/>
            <person name="Amoako K.K."/>
            <person name="Chaves A.V."/>
            <person name="Ward M.P."/>
            <person name="McAllister T.A."/>
        </authorList>
    </citation>
    <scope>NUCLEOTIDE SEQUENCE [LARGE SCALE GENOMIC DNA]</scope>
    <source>
        <strain evidence="2 3">F1129D 143</strain>
    </source>
</reference>
<dbReference type="Proteomes" id="UP000192477">
    <property type="component" value="Unassembled WGS sequence"/>
</dbReference>
<evidence type="ECO:0000313" key="3">
    <source>
        <dbReference type="Proteomes" id="UP000192477"/>
    </source>
</evidence>
<dbReference type="AlphaFoldDB" id="A0A1V8YA98"/>
<organism evidence="2 3">
    <name type="scientific">Enterococcus villorum</name>
    <dbReference type="NCBI Taxonomy" id="112904"/>
    <lineage>
        <taxon>Bacteria</taxon>
        <taxon>Bacillati</taxon>
        <taxon>Bacillota</taxon>
        <taxon>Bacilli</taxon>
        <taxon>Lactobacillales</taxon>
        <taxon>Enterococcaceae</taxon>
        <taxon>Enterococcus</taxon>
    </lineage>
</organism>
<dbReference type="EMBL" id="MJEA01000010">
    <property type="protein sequence ID" value="OQO69551.1"/>
    <property type="molecule type" value="Genomic_DNA"/>
</dbReference>
<comment type="caution">
    <text evidence="2">The sequence shown here is derived from an EMBL/GenBank/DDBJ whole genome shotgun (WGS) entry which is preliminary data.</text>
</comment>
<gene>
    <name evidence="2" type="ORF">BH747_09775</name>
</gene>
<evidence type="ECO:0000256" key="1">
    <source>
        <dbReference type="SAM" id="Coils"/>
    </source>
</evidence>
<dbReference type="RefSeq" id="WP_081184241.1">
    <property type="nucleotide sequence ID" value="NZ_MJEA01000010.1"/>
</dbReference>
<keyword evidence="1" id="KW-0175">Coiled coil</keyword>
<proteinExistence type="predicted"/>
<accession>A0A1V8YA98</accession>
<feature type="coiled-coil region" evidence="1">
    <location>
        <begin position="109"/>
        <end position="136"/>
    </location>
</feature>